<evidence type="ECO:0000256" key="1">
    <source>
        <dbReference type="ARBA" id="ARBA00001962"/>
    </source>
</evidence>
<evidence type="ECO:0000256" key="6">
    <source>
        <dbReference type="ARBA" id="ARBA00023004"/>
    </source>
</evidence>
<comment type="caution">
    <text evidence="9">The sequence shown here is derived from an EMBL/GenBank/DDBJ whole genome shotgun (WGS) entry which is preliminary data.</text>
</comment>
<dbReference type="InterPro" id="IPR001663">
    <property type="entry name" value="Rng_hydr_dOase-A"/>
</dbReference>
<dbReference type="CDD" id="cd00680">
    <property type="entry name" value="RHO_alpha_C"/>
    <property type="match status" value="1"/>
</dbReference>
<dbReference type="SUPFAM" id="SSF55961">
    <property type="entry name" value="Bet v1-like"/>
    <property type="match status" value="1"/>
</dbReference>
<dbReference type="InterPro" id="IPR036922">
    <property type="entry name" value="Rieske_2Fe-2S_sf"/>
</dbReference>
<keyword evidence="4" id="KW-0479">Metal-binding</keyword>
<keyword evidence="9" id="KW-0223">Dioxygenase</keyword>
<dbReference type="GO" id="GO:0005506">
    <property type="term" value="F:iron ion binding"/>
    <property type="evidence" value="ECO:0007669"/>
    <property type="project" value="InterPro"/>
</dbReference>
<dbReference type="Proteomes" id="UP000286806">
    <property type="component" value="Unassembled WGS sequence"/>
</dbReference>
<protein>
    <submittedName>
        <fullName evidence="9">Phenylpropionate dioxygenase and related ring-hydroxylating dioxygenases, large terminal subunit</fullName>
    </submittedName>
</protein>
<dbReference type="EMBL" id="BGOW01000017">
    <property type="protein sequence ID" value="GBL46159.1"/>
    <property type="molecule type" value="Genomic_DNA"/>
</dbReference>
<evidence type="ECO:0000256" key="3">
    <source>
        <dbReference type="ARBA" id="ARBA00022714"/>
    </source>
</evidence>
<dbReference type="CDD" id="cd03469">
    <property type="entry name" value="Rieske_RO_Alpha_N"/>
    <property type="match status" value="1"/>
</dbReference>
<evidence type="ECO:0000256" key="7">
    <source>
        <dbReference type="ARBA" id="ARBA00023014"/>
    </source>
</evidence>
<keyword evidence="6" id="KW-0408">Iron</keyword>
<feature type="domain" description="Rieske" evidence="8">
    <location>
        <begin position="52"/>
        <end position="152"/>
    </location>
</feature>
<comment type="similarity">
    <text evidence="2">Belongs to the bacterial ring-hydroxylating dioxygenase alpha subunit family.</text>
</comment>
<sequence length="380" mass="43848">MDFVQGIPNLNMTDLAVSAALTNTSPQLPISWYFDAQVYALEQKYLFACAPGYVGHALMVPNVGDYQVLETRHNASMLVHNANGVEMVSNICRHRQAMMYEGRGHSKNIVCPLHRWTYDMEGRLLGAPHFPGNPCLNLGKTPLQNWNGLLFNGQRDVARDLARLGVLQDLDFDGYMLDRVMVEEYDFNWKTFIEVYLEDYHVEPFHPGLGNFVTCADLKWEYGDWYSVQTVGVARGLGKPGTPVYQKWQEQVLQYNAGQTPRQGAIWLTYYPNIMVEWYPHVLVISTIIPTGIESCRNVVEFYYPEDIVLFEREFVEAEQAAYNETALEDDEICRRMHQGRRELYRQGREEAGPYQSPMEDGMVHFHEFIRREIAPHLSE</sequence>
<reference evidence="9 10" key="1">
    <citation type="journal article" date="2019" name="Front. Microbiol.">
        <title>Genomes of Neutrophilic Sulfur-Oxidizing Chemolithoautotrophs Representing 9 Proteobacterial Species From 8 Genera.</title>
        <authorList>
            <person name="Watanabe T."/>
            <person name="Kojima H."/>
            <person name="Umezawa K."/>
            <person name="Hori C."/>
            <person name="Takasuka T.E."/>
            <person name="Kato Y."/>
            <person name="Fukui M."/>
        </authorList>
    </citation>
    <scope>NUCLEOTIDE SEQUENCE [LARGE SCALE GENOMIC DNA]</scope>
    <source>
        <strain evidence="9 10">TTN</strain>
    </source>
</reference>
<evidence type="ECO:0000313" key="10">
    <source>
        <dbReference type="Proteomes" id="UP000286806"/>
    </source>
</evidence>
<dbReference type="Pfam" id="PF00355">
    <property type="entry name" value="Rieske"/>
    <property type="match status" value="1"/>
</dbReference>
<evidence type="ECO:0000256" key="5">
    <source>
        <dbReference type="ARBA" id="ARBA00023002"/>
    </source>
</evidence>
<dbReference type="PROSITE" id="PS51296">
    <property type="entry name" value="RIESKE"/>
    <property type="match status" value="1"/>
</dbReference>
<dbReference type="PANTHER" id="PTHR43756">
    <property type="entry name" value="CHOLINE MONOOXYGENASE, CHLOROPLASTIC"/>
    <property type="match status" value="1"/>
</dbReference>
<dbReference type="PANTHER" id="PTHR43756:SF5">
    <property type="entry name" value="CHOLINE MONOOXYGENASE, CHLOROPLASTIC"/>
    <property type="match status" value="1"/>
</dbReference>
<organism evidence="9 10">
    <name type="scientific">Sulfuriferula multivorans</name>
    <dbReference type="NCBI Taxonomy" id="1559896"/>
    <lineage>
        <taxon>Bacteria</taxon>
        <taxon>Pseudomonadati</taxon>
        <taxon>Pseudomonadota</taxon>
        <taxon>Betaproteobacteria</taxon>
        <taxon>Nitrosomonadales</taxon>
        <taxon>Sulfuricellaceae</taxon>
        <taxon>Sulfuriferula</taxon>
    </lineage>
</organism>
<dbReference type="Gene3D" id="3.90.380.10">
    <property type="entry name" value="Naphthalene 1,2-dioxygenase Alpha Subunit, Chain A, domain 1"/>
    <property type="match status" value="2"/>
</dbReference>
<evidence type="ECO:0000313" key="9">
    <source>
        <dbReference type="EMBL" id="GBL46159.1"/>
    </source>
</evidence>
<evidence type="ECO:0000259" key="8">
    <source>
        <dbReference type="PROSITE" id="PS51296"/>
    </source>
</evidence>
<dbReference type="SUPFAM" id="SSF50022">
    <property type="entry name" value="ISP domain"/>
    <property type="match status" value="1"/>
</dbReference>
<keyword evidence="10" id="KW-1185">Reference proteome</keyword>
<evidence type="ECO:0000256" key="2">
    <source>
        <dbReference type="ARBA" id="ARBA00008751"/>
    </source>
</evidence>
<proteinExistence type="inferred from homology"/>
<keyword evidence="5" id="KW-0560">Oxidoreductase</keyword>
<dbReference type="Pfam" id="PF00848">
    <property type="entry name" value="Ring_hydroxyl_A"/>
    <property type="match status" value="1"/>
</dbReference>
<gene>
    <name evidence="9" type="ORF">SFMTTN_1971</name>
</gene>
<keyword evidence="7" id="KW-0411">Iron-sulfur</keyword>
<dbReference type="AlphaFoldDB" id="A0A401JEV5"/>
<dbReference type="InterPro" id="IPR017941">
    <property type="entry name" value="Rieske_2Fe-2S"/>
</dbReference>
<accession>A0A401JEV5</accession>
<keyword evidence="3" id="KW-0001">2Fe-2S</keyword>
<dbReference type="Gene3D" id="2.102.10.10">
    <property type="entry name" value="Rieske [2Fe-2S] iron-sulphur domain"/>
    <property type="match status" value="1"/>
</dbReference>
<dbReference type="InterPro" id="IPR015879">
    <property type="entry name" value="Ring_hydroxy_dOase_asu_C_dom"/>
</dbReference>
<evidence type="ECO:0000256" key="4">
    <source>
        <dbReference type="ARBA" id="ARBA00022723"/>
    </source>
</evidence>
<dbReference type="GO" id="GO:0051537">
    <property type="term" value="F:2 iron, 2 sulfur cluster binding"/>
    <property type="evidence" value="ECO:0007669"/>
    <property type="project" value="UniProtKB-KW"/>
</dbReference>
<dbReference type="GO" id="GO:0051213">
    <property type="term" value="F:dioxygenase activity"/>
    <property type="evidence" value="ECO:0007669"/>
    <property type="project" value="UniProtKB-KW"/>
</dbReference>
<name>A0A401JEV5_9PROT</name>
<comment type="cofactor">
    <cofactor evidence="1">
        <name>Fe cation</name>
        <dbReference type="ChEBI" id="CHEBI:24875"/>
    </cofactor>
</comment>